<evidence type="ECO:0000313" key="1">
    <source>
        <dbReference type="EMBL" id="KAK9091727.1"/>
    </source>
</evidence>
<organism evidence="1 2">
    <name type="scientific">Stephania japonica</name>
    <dbReference type="NCBI Taxonomy" id="461633"/>
    <lineage>
        <taxon>Eukaryota</taxon>
        <taxon>Viridiplantae</taxon>
        <taxon>Streptophyta</taxon>
        <taxon>Embryophyta</taxon>
        <taxon>Tracheophyta</taxon>
        <taxon>Spermatophyta</taxon>
        <taxon>Magnoliopsida</taxon>
        <taxon>Ranunculales</taxon>
        <taxon>Menispermaceae</taxon>
        <taxon>Menispermoideae</taxon>
        <taxon>Cissampelideae</taxon>
        <taxon>Stephania</taxon>
    </lineage>
</organism>
<reference evidence="1 2" key="1">
    <citation type="submission" date="2024-01" db="EMBL/GenBank/DDBJ databases">
        <title>Genome assemblies of Stephania.</title>
        <authorList>
            <person name="Yang L."/>
        </authorList>
    </citation>
    <scope>NUCLEOTIDE SEQUENCE [LARGE SCALE GENOMIC DNA]</scope>
    <source>
        <strain evidence="1">QJT</strain>
        <tissue evidence="1">Leaf</tissue>
    </source>
</reference>
<dbReference type="Proteomes" id="UP001417504">
    <property type="component" value="Unassembled WGS sequence"/>
</dbReference>
<protein>
    <submittedName>
        <fullName evidence="1">Uncharacterized protein</fullName>
    </submittedName>
</protein>
<comment type="caution">
    <text evidence="1">The sequence shown here is derived from an EMBL/GenBank/DDBJ whole genome shotgun (WGS) entry which is preliminary data.</text>
</comment>
<proteinExistence type="predicted"/>
<dbReference type="AlphaFoldDB" id="A0AAP0EJ57"/>
<name>A0AAP0EJ57_9MAGN</name>
<keyword evidence="2" id="KW-1185">Reference proteome</keyword>
<gene>
    <name evidence="1" type="ORF">Sjap_024904</name>
</gene>
<evidence type="ECO:0000313" key="2">
    <source>
        <dbReference type="Proteomes" id="UP001417504"/>
    </source>
</evidence>
<sequence length="52" mass="5944">MKAVCNSCHTELKKQCFCCWRYMGDFRSLGVECHALRLYTGATRLVAIARDS</sequence>
<dbReference type="EMBL" id="JBBNAE010000010">
    <property type="protein sequence ID" value="KAK9091727.1"/>
    <property type="molecule type" value="Genomic_DNA"/>
</dbReference>
<accession>A0AAP0EJ57</accession>